<dbReference type="EC" id="1.15.1.1" evidence="8"/>
<keyword evidence="4" id="KW-0049">Antioxidant</keyword>
<keyword evidence="2 8" id="KW-0479">Metal-binding</keyword>
<dbReference type="InterPro" id="IPR036423">
    <property type="entry name" value="SOD-like_Cu/Zn_dom_sf"/>
</dbReference>
<evidence type="ECO:0000256" key="8">
    <source>
        <dbReference type="RuleBase" id="RU000393"/>
    </source>
</evidence>
<dbReference type="EMBL" id="JF770433">
    <property type="protein sequence ID" value="AET83771.1"/>
    <property type="molecule type" value="mRNA"/>
</dbReference>
<dbReference type="PRINTS" id="PR00068">
    <property type="entry name" value="CUZNDISMTASE"/>
</dbReference>
<comment type="cofactor">
    <cofactor evidence="8">
        <name>Zn(2+)</name>
        <dbReference type="ChEBI" id="CHEBI:29105"/>
    </cofactor>
    <text evidence="8">Binds 1 zinc ion per subunit.</text>
</comment>
<proteinExistence type="evidence at transcript level"/>
<dbReference type="InterPro" id="IPR001424">
    <property type="entry name" value="SOD_Cu_Zn_dom"/>
</dbReference>
<dbReference type="PROSITE" id="PS51257">
    <property type="entry name" value="PROKAR_LIPOPROTEIN"/>
    <property type="match status" value="1"/>
</dbReference>
<evidence type="ECO:0000256" key="3">
    <source>
        <dbReference type="ARBA" id="ARBA00022833"/>
    </source>
</evidence>
<dbReference type="InterPro" id="IPR024134">
    <property type="entry name" value="SOD_Cu/Zn_/chaperone"/>
</dbReference>
<evidence type="ECO:0000313" key="11">
    <source>
        <dbReference type="EMBL" id="AET83771.1"/>
    </source>
</evidence>
<dbReference type="Pfam" id="PF00080">
    <property type="entry name" value="Sod_Cu"/>
    <property type="match status" value="1"/>
</dbReference>
<dbReference type="PROSITE" id="PS00087">
    <property type="entry name" value="SOD_CU_ZN_1"/>
    <property type="match status" value="1"/>
</dbReference>
<sequence length="176" mass="18587">MKKVFSIVFIPLLIAASCGQELKAVVKLVPNNVAKLNVTGILLISQSVKNGPVTITGTIYGIPPGLHGFHVHEKGDMTKGCISTGKHFNPERVNHGAPNDRVRHVGDLGNLNASEDWTAKVDITDTMISLSGPNSIIGRAFVVHEKTDDLGKGNSTLSLETGDAGDRIACGIVGIQ</sequence>
<comment type="cofactor">
    <cofactor evidence="8">
        <name>Cu cation</name>
        <dbReference type="ChEBI" id="CHEBI:23378"/>
    </cofactor>
    <text evidence="8">Binds 1 copper ion per subunit.</text>
</comment>
<dbReference type="PROSITE" id="PS00332">
    <property type="entry name" value="SOD_CU_ZN_2"/>
    <property type="match status" value="1"/>
</dbReference>
<name>G9D323_9HYME</name>
<dbReference type="SUPFAM" id="SSF49329">
    <property type="entry name" value="Cu,Zn superoxide dismutase-like"/>
    <property type="match status" value="1"/>
</dbReference>
<evidence type="ECO:0000256" key="2">
    <source>
        <dbReference type="ARBA" id="ARBA00022723"/>
    </source>
</evidence>
<dbReference type="BRENDA" id="1.15.1.1">
    <property type="organism ID" value="13627"/>
</dbReference>
<dbReference type="InterPro" id="IPR018152">
    <property type="entry name" value="SOD_Cu/Zn_BS"/>
</dbReference>
<dbReference type="Gene3D" id="2.60.40.200">
    <property type="entry name" value="Superoxide dismutase, copper/zinc binding domain"/>
    <property type="match status" value="1"/>
</dbReference>
<keyword evidence="6 8" id="KW-0186">Copper</keyword>
<feature type="chain" id="PRO_5003520519" description="Superoxide dismutase [Cu-Zn]" evidence="9">
    <location>
        <begin position="20"/>
        <end position="176"/>
    </location>
</feature>
<feature type="domain" description="Superoxide dismutase copper/zinc binding" evidence="10">
    <location>
        <begin position="38"/>
        <end position="173"/>
    </location>
</feature>
<evidence type="ECO:0000256" key="7">
    <source>
        <dbReference type="ARBA" id="ARBA00049204"/>
    </source>
</evidence>
<comment type="function">
    <text evidence="8">Destroys radicals which are normally produced within the cells and which are toxic to biological systems.</text>
</comment>
<protein>
    <recommendedName>
        <fullName evidence="8">Superoxide dismutase [Cu-Zn]</fullName>
        <ecNumber evidence="8">1.15.1.1</ecNumber>
    </recommendedName>
</protein>
<dbReference type="AlphaFoldDB" id="G9D323"/>
<evidence type="ECO:0000256" key="5">
    <source>
        <dbReference type="ARBA" id="ARBA00023002"/>
    </source>
</evidence>
<feature type="signal peptide" evidence="9">
    <location>
        <begin position="1"/>
        <end position="19"/>
    </location>
</feature>
<accession>G9D323</accession>
<comment type="similarity">
    <text evidence="1 8">Belongs to the Cu-Zn superoxide dismutase family.</text>
</comment>
<evidence type="ECO:0000259" key="10">
    <source>
        <dbReference type="Pfam" id="PF00080"/>
    </source>
</evidence>
<dbReference type="CDD" id="cd00305">
    <property type="entry name" value="Cu-Zn_Superoxide_Dismutase"/>
    <property type="match status" value="1"/>
</dbReference>
<keyword evidence="5 8" id="KW-0560">Oxidoreductase</keyword>
<dbReference type="FunFam" id="2.60.40.200:FF:000001">
    <property type="entry name" value="Superoxide dismutase [Cu-Zn]"/>
    <property type="match status" value="1"/>
</dbReference>
<dbReference type="GO" id="GO:0005507">
    <property type="term" value="F:copper ion binding"/>
    <property type="evidence" value="ECO:0007669"/>
    <property type="project" value="InterPro"/>
</dbReference>
<evidence type="ECO:0000256" key="6">
    <source>
        <dbReference type="ARBA" id="ARBA00023008"/>
    </source>
</evidence>
<keyword evidence="3 8" id="KW-0862">Zinc</keyword>
<comment type="catalytic activity">
    <reaction evidence="7 8">
        <text>2 superoxide + 2 H(+) = H2O2 + O2</text>
        <dbReference type="Rhea" id="RHEA:20696"/>
        <dbReference type="ChEBI" id="CHEBI:15378"/>
        <dbReference type="ChEBI" id="CHEBI:15379"/>
        <dbReference type="ChEBI" id="CHEBI:16240"/>
        <dbReference type="ChEBI" id="CHEBI:18421"/>
        <dbReference type="EC" id="1.15.1.1"/>
    </reaction>
</comment>
<evidence type="ECO:0000256" key="4">
    <source>
        <dbReference type="ARBA" id="ARBA00022862"/>
    </source>
</evidence>
<evidence type="ECO:0000256" key="9">
    <source>
        <dbReference type="SAM" id="SignalP"/>
    </source>
</evidence>
<reference evidence="11" key="1">
    <citation type="journal article" date="2011" name="J. Biol. Chem.">
        <title>Extracellular superoxide dismutase in insects: characterization, function and interspecific variation in parasitoid wasps' venom.</title>
        <authorList>
            <person name="Colinet D."/>
            <person name="Cazes D."/>
            <person name="Belghazi M."/>
            <person name="Gatti J.L."/>
            <person name="Poirie M."/>
        </authorList>
    </citation>
    <scope>NUCLEOTIDE SEQUENCE</scope>
</reference>
<organism evidence="11">
    <name type="scientific">Leptopilina heterotoma</name>
    <dbReference type="NCBI Taxonomy" id="63436"/>
    <lineage>
        <taxon>Eukaryota</taxon>
        <taxon>Metazoa</taxon>
        <taxon>Ecdysozoa</taxon>
        <taxon>Arthropoda</taxon>
        <taxon>Hexapoda</taxon>
        <taxon>Insecta</taxon>
        <taxon>Pterygota</taxon>
        <taxon>Neoptera</taxon>
        <taxon>Endopterygota</taxon>
        <taxon>Hymenoptera</taxon>
        <taxon>Apocrita</taxon>
        <taxon>Proctotrupomorpha</taxon>
        <taxon>Cynipoidea</taxon>
        <taxon>Figitidae</taxon>
        <taxon>Eucoilinae</taxon>
        <taxon>Leptopilina</taxon>
    </lineage>
</organism>
<evidence type="ECO:0000256" key="1">
    <source>
        <dbReference type="ARBA" id="ARBA00010457"/>
    </source>
</evidence>
<keyword evidence="9" id="KW-0732">Signal</keyword>
<dbReference type="GO" id="GO:0004784">
    <property type="term" value="F:superoxide dismutase activity"/>
    <property type="evidence" value="ECO:0007669"/>
    <property type="project" value="UniProtKB-EC"/>
</dbReference>
<dbReference type="PANTHER" id="PTHR10003">
    <property type="entry name" value="SUPEROXIDE DISMUTASE CU-ZN -RELATED"/>
    <property type="match status" value="1"/>
</dbReference>